<dbReference type="OrthoDB" id="7705857at2"/>
<sequence length="267" mass="28993">MMRVLLHPGFHKTGTTTAQDFLYANRKLIWPRAALVLPWRLGALEAAVFAAAFDRADASLAAVTAEMAAVLADLDLGPRRTILVSCENLLGEMPRGTGHAPYPFAAPILRAVLAAFQALPWPVEVTVHLSLRDQAAWEESVWAHQVRKTAQIVPFTEDLAPFRARLSRVPLAEQVARLQKGVRGVHFDIRDLAALSAAPFGPAQPFVDFLRLSRAQMAEFALPVPANAAPPRAVTEQLLELNRTLTDDRALAQAKRALLAGPAPAAD</sequence>
<dbReference type="AlphaFoldDB" id="A0A1N7MKF4"/>
<gene>
    <name evidence="1" type="ORF">SAMN05421795_1086</name>
</gene>
<evidence type="ECO:0008006" key="3">
    <source>
        <dbReference type="Google" id="ProtNLM"/>
    </source>
</evidence>
<proteinExistence type="predicted"/>
<dbReference type="RefSeq" id="WP_076366994.1">
    <property type="nucleotide sequence ID" value="NZ_FTOM01000008.1"/>
</dbReference>
<dbReference type="Proteomes" id="UP000186098">
    <property type="component" value="Unassembled WGS sequence"/>
</dbReference>
<evidence type="ECO:0000313" key="1">
    <source>
        <dbReference type="EMBL" id="SIS86492.1"/>
    </source>
</evidence>
<reference evidence="2" key="1">
    <citation type="submission" date="2017-01" db="EMBL/GenBank/DDBJ databases">
        <authorList>
            <person name="Varghese N."/>
            <person name="Submissions S."/>
        </authorList>
    </citation>
    <scope>NUCLEOTIDE SEQUENCE [LARGE SCALE GENOMIC DNA]</scope>
    <source>
        <strain evidence="2">DSM 18714</strain>
    </source>
</reference>
<dbReference type="EMBL" id="FTOM01000008">
    <property type="protein sequence ID" value="SIS86492.1"/>
    <property type="molecule type" value="Genomic_DNA"/>
</dbReference>
<protein>
    <recommendedName>
        <fullName evidence="3">Sulfotransferase family protein</fullName>
    </recommendedName>
</protein>
<accession>A0A1N7MKF4</accession>
<dbReference type="STRING" id="407234.SAMN05421795_1086"/>
<keyword evidence="2" id="KW-1185">Reference proteome</keyword>
<evidence type="ECO:0000313" key="2">
    <source>
        <dbReference type="Proteomes" id="UP000186098"/>
    </source>
</evidence>
<organism evidence="1 2">
    <name type="scientific">Phaeovulum vinaykumarii</name>
    <dbReference type="NCBI Taxonomy" id="407234"/>
    <lineage>
        <taxon>Bacteria</taxon>
        <taxon>Pseudomonadati</taxon>
        <taxon>Pseudomonadota</taxon>
        <taxon>Alphaproteobacteria</taxon>
        <taxon>Rhodobacterales</taxon>
        <taxon>Paracoccaceae</taxon>
        <taxon>Phaeovulum</taxon>
    </lineage>
</organism>
<name>A0A1N7MKF4_9RHOB</name>